<dbReference type="Proteomes" id="UP000789508">
    <property type="component" value="Unassembled WGS sequence"/>
</dbReference>
<dbReference type="EMBL" id="CAJVPS010000523">
    <property type="protein sequence ID" value="CAG8492475.1"/>
    <property type="molecule type" value="Genomic_DNA"/>
</dbReference>
<sequence>MDVAHLDRILSNSQKFRQTRLKIDIVRKCKNPLVNIQTQ</sequence>
<accession>A0A9N8WKS8</accession>
<proteinExistence type="predicted"/>
<name>A0A9N8WKS8_9GLOM</name>
<organism evidence="1 2">
    <name type="scientific">Ambispora leptoticha</name>
    <dbReference type="NCBI Taxonomy" id="144679"/>
    <lineage>
        <taxon>Eukaryota</taxon>
        <taxon>Fungi</taxon>
        <taxon>Fungi incertae sedis</taxon>
        <taxon>Mucoromycota</taxon>
        <taxon>Glomeromycotina</taxon>
        <taxon>Glomeromycetes</taxon>
        <taxon>Archaeosporales</taxon>
        <taxon>Ambisporaceae</taxon>
        <taxon>Ambispora</taxon>
    </lineage>
</organism>
<keyword evidence="2" id="KW-1185">Reference proteome</keyword>
<evidence type="ECO:0000313" key="2">
    <source>
        <dbReference type="Proteomes" id="UP000789508"/>
    </source>
</evidence>
<reference evidence="1" key="1">
    <citation type="submission" date="2021-06" db="EMBL/GenBank/DDBJ databases">
        <authorList>
            <person name="Kallberg Y."/>
            <person name="Tangrot J."/>
            <person name="Rosling A."/>
        </authorList>
    </citation>
    <scope>NUCLEOTIDE SEQUENCE</scope>
    <source>
        <strain evidence="1">FL130A</strain>
    </source>
</reference>
<evidence type="ECO:0000313" key="1">
    <source>
        <dbReference type="EMBL" id="CAG8492475.1"/>
    </source>
</evidence>
<comment type="caution">
    <text evidence="1">The sequence shown here is derived from an EMBL/GenBank/DDBJ whole genome shotgun (WGS) entry which is preliminary data.</text>
</comment>
<dbReference type="AlphaFoldDB" id="A0A9N8WKS8"/>
<protein>
    <submittedName>
        <fullName evidence="1">7557_t:CDS:1</fullName>
    </submittedName>
</protein>
<gene>
    <name evidence="1" type="ORF">ALEPTO_LOCUS3060</name>
</gene>